<evidence type="ECO:0000256" key="2">
    <source>
        <dbReference type="SAM" id="Phobius"/>
    </source>
</evidence>
<keyword evidence="2" id="KW-0472">Membrane</keyword>
<dbReference type="Proteomes" id="UP001583172">
    <property type="component" value="Unassembled WGS sequence"/>
</dbReference>
<reference evidence="4 5" key="1">
    <citation type="journal article" date="2024" name="Commun. Biol.">
        <title>Comparative genomic analysis of thermophilic fungi reveals convergent evolutionary adaptations and gene losses.</title>
        <authorList>
            <person name="Steindorff A.S."/>
            <person name="Aguilar-Pontes M.V."/>
            <person name="Robinson A.J."/>
            <person name="Andreopoulos B."/>
            <person name="LaButti K."/>
            <person name="Kuo A."/>
            <person name="Mondo S."/>
            <person name="Riley R."/>
            <person name="Otillar R."/>
            <person name="Haridas S."/>
            <person name="Lipzen A."/>
            <person name="Grimwood J."/>
            <person name="Schmutz J."/>
            <person name="Clum A."/>
            <person name="Reid I.D."/>
            <person name="Moisan M.C."/>
            <person name="Butler G."/>
            <person name="Nguyen T.T.M."/>
            <person name="Dewar K."/>
            <person name="Conant G."/>
            <person name="Drula E."/>
            <person name="Henrissat B."/>
            <person name="Hansel C."/>
            <person name="Singer S."/>
            <person name="Hutchinson M.I."/>
            <person name="de Vries R.P."/>
            <person name="Natvig D.O."/>
            <person name="Powell A.J."/>
            <person name="Tsang A."/>
            <person name="Grigoriev I.V."/>
        </authorList>
    </citation>
    <scope>NUCLEOTIDE SEQUENCE [LARGE SCALE GENOMIC DNA]</scope>
    <source>
        <strain evidence="4 5">CBS 620.91</strain>
    </source>
</reference>
<gene>
    <name evidence="4" type="ORF">VTJ49DRAFT_2799</name>
</gene>
<feature type="transmembrane region" description="Helical" evidence="2">
    <location>
        <begin position="244"/>
        <end position="262"/>
    </location>
</feature>
<feature type="transmembrane region" description="Helical" evidence="2">
    <location>
        <begin position="274"/>
        <end position="293"/>
    </location>
</feature>
<sequence length="348" mass="37406">MAFLQRSLLWLICLAALFVAIDGAIQLGLVSSMVSFIHSSARTPVLVAPPGQQVWAIGSFPENLVTDPGHVANAAGGTALVLVGFGSVIALSLEKRSRKKRNTSSPVFYLWCLIVLLSFLLTLGALIYAFVETANTSGQTIDEAVARANPPPAKYPLGRWTPETWGNALLELPLASPVQRRRIHGKVNSMPARLRRTFHYPSSDDDDDASTPSTPEFLDEQEQESLISTLTAQNHARNASHARLLFLLPALSTIPFLLRLCFLTPKDTRSTSPLFLLPLLGLSSLLATTWLLARLEPTETGFAILDAKFRSGNTATTTSTAAAITAQGGAVARGRGLGLGWDAQQIPA</sequence>
<organism evidence="4 5">
    <name type="scientific">Humicola insolens</name>
    <name type="common">Soft-rot fungus</name>
    <dbReference type="NCBI Taxonomy" id="85995"/>
    <lineage>
        <taxon>Eukaryota</taxon>
        <taxon>Fungi</taxon>
        <taxon>Dikarya</taxon>
        <taxon>Ascomycota</taxon>
        <taxon>Pezizomycotina</taxon>
        <taxon>Sordariomycetes</taxon>
        <taxon>Sordariomycetidae</taxon>
        <taxon>Sordariales</taxon>
        <taxon>Chaetomiaceae</taxon>
        <taxon>Mycothermus</taxon>
    </lineage>
</organism>
<evidence type="ECO:0000256" key="1">
    <source>
        <dbReference type="SAM" id="MobiDB-lite"/>
    </source>
</evidence>
<accession>A0ABR3VB05</accession>
<dbReference type="EMBL" id="JAZGSY010000221">
    <property type="protein sequence ID" value="KAL1838338.1"/>
    <property type="molecule type" value="Genomic_DNA"/>
</dbReference>
<keyword evidence="5" id="KW-1185">Reference proteome</keyword>
<evidence type="ECO:0000313" key="5">
    <source>
        <dbReference type="Proteomes" id="UP001583172"/>
    </source>
</evidence>
<proteinExistence type="predicted"/>
<feature type="transmembrane region" description="Helical" evidence="2">
    <location>
        <begin position="106"/>
        <end position="131"/>
    </location>
</feature>
<evidence type="ECO:0000256" key="3">
    <source>
        <dbReference type="SAM" id="SignalP"/>
    </source>
</evidence>
<comment type="caution">
    <text evidence="4">The sequence shown here is derived from an EMBL/GenBank/DDBJ whole genome shotgun (WGS) entry which is preliminary data.</text>
</comment>
<keyword evidence="2" id="KW-0812">Transmembrane</keyword>
<keyword evidence="3" id="KW-0732">Signal</keyword>
<feature type="chain" id="PRO_5045124059" evidence="3">
    <location>
        <begin position="24"/>
        <end position="348"/>
    </location>
</feature>
<name>A0ABR3VB05_HUMIN</name>
<protein>
    <submittedName>
        <fullName evidence="4">Uncharacterized protein</fullName>
    </submittedName>
</protein>
<evidence type="ECO:0000313" key="4">
    <source>
        <dbReference type="EMBL" id="KAL1838338.1"/>
    </source>
</evidence>
<feature type="transmembrane region" description="Helical" evidence="2">
    <location>
        <begin position="71"/>
        <end position="94"/>
    </location>
</feature>
<keyword evidence="2" id="KW-1133">Transmembrane helix</keyword>
<feature type="signal peptide" evidence="3">
    <location>
        <begin position="1"/>
        <end position="23"/>
    </location>
</feature>
<feature type="region of interest" description="Disordered" evidence="1">
    <location>
        <begin position="198"/>
        <end position="222"/>
    </location>
</feature>